<keyword evidence="1" id="KW-1133">Transmembrane helix</keyword>
<feature type="transmembrane region" description="Helical" evidence="1">
    <location>
        <begin position="41"/>
        <end position="61"/>
    </location>
</feature>
<reference evidence="3" key="1">
    <citation type="submission" date="2016-06" db="EMBL/GenBank/DDBJ databases">
        <title>Parallel loss of symbiosis genes in relatives of nitrogen-fixing non-legume Parasponia.</title>
        <authorList>
            <person name="Van Velzen R."/>
            <person name="Holmer R."/>
            <person name="Bu F."/>
            <person name="Rutten L."/>
            <person name="Van Zeijl A."/>
            <person name="Liu W."/>
            <person name="Santuari L."/>
            <person name="Cao Q."/>
            <person name="Sharma T."/>
            <person name="Shen D."/>
            <person name="Roswanjaya Y."/>
            <person name="Wardhani T."/>
            <person name="Kalhor M.S."/>
            <person name="Jansen J."/>
            <person name="Van den Hoogen J."/>
            <person name="Gungor B."/>
            <person name="Hartog M."/>
            <person name="Hontelez J."/>
            <person name="Verver J."/>
            <person name="Yang W.-C."/>
            <person name="Schijlen E."/>
            <person name="Repin R."/>
            <person name="Schilthuizen M."/>
            <person name="Schranz E."/>
            <person name="Heidstra R."/>
            <person name="Miyata K."/>
            <person name="Fedorova E."/>
            <person name="Kohlen W."/>
            <person name="Bisseling T."/>
            <person name="Smit S."/>
            <person name="Geurts R."/>
        </authorList>
    </citation>
    <scope>NUCLEOTIDE SEQUENCE [LARGE SCALE GENOMIC DNA]</scope>
    <source>
        <strain evidence="3">cv. WU1-14</strain>
    </source>
</reference>
<organism evidence="2 3">
    <name type="scientific">Parasponia andersonii</name>
    <name type="common">Sponia andersonii</name>
    <dbReference type="NCBI Taxonomy" id="3476"/>
    <lineage>
        <taxon>Eukaryota</taxon>
        <taxon>Viridiplantae</taxon>
        <taxon>Streptophyta</taxon>
        <taxon>Embryophyta</taxon>
        <taxon>Tracheophyta</taxon>
        <taxon>Spermatophyta</taxon>
        <taxon>Magnoliopsida</taxon>
        <taxon>eudicotyledons</taxon>
        <taxon>Gunneridae</taxon>
        <taxon>Pentapetalae</taxon>
        <taxon>rosids</taxon>
        <taxon>fabids</taxon>
        <taxon>Rosales</taxon>
        <taxon>Cannabaceae</taxon>
        <taxon>Parasponia</taxon>
    </lineage>
</organism>
<dbReference type="Proteomes" id="UP000237105">
    <property type="component" value="Unassembled WGS sequence"/>
</dbReference>
<comment type="caution">
    <text evidence="2">The sequence shown here is derived from an EMBL/GenBank/DDBJ whole genome shotgun (WGS) entry which is preliminary data.</text>
</comment>
<keyword evidence="3" id="KW-1185">Reference proteome</keyword>
<evidence type="ECO:0000313" key="2">
    <source>
        <dbReference type="EMBL" id="PON74896.1"/>
    </source>
</evidence>
<dbReference type="EMBL" id="JXTB01000026">
    <property type="protein sequence ID" value="PON74896.1"/>
    <property type="molecule type" value="Genomic_DNA"/>
</dbReference>
<keyword evidence="1" id="KW-0472">Membrane</keyword>
<name>A0A2P5DNP9_PARAD</name>
<proteinExistence type="predicted"/>
<sequence>MLSYCKIIRIREITSENKPRWTGFAGDAVVCRKWRKIAETLFSLPLLILATLAAETGLILLVSSSAFQRYGGSGIAFLFAYPSRVSPRLRIGRSMALRTH</sequence>
<keyword evidence="1" id="KW-0812">Transmembrane</keyword>
<evidence type="ECO:0000256" key="1">
    <source>
        <dbReference type="SAM" id="Phobius"/>
    </source>
</evidence>
<accession>A0A2P5DNP9</accession>
<protein>
    <submittedName>
        <fullName evidence="2">Uncharacterized protein</fullName>
    </submittedName>
</protein>
<gene>
    <name evidence="2" type="ORF">PanWU01x14_046130</name>
</gene>
<dbReference type="AlphaFoldDB" id="A0A2P5DNP9"/>
<evidence type="ECO:0000313" key="3">
    <source>
        <dbReference type="Proteomes" id="UP000237105"/>
    </source>
</evidence>